<keyword evidence="1" id="KW-0472">Membrane</keyword>
<feature type="transmembrane region" description="Helical" evidence="1">
    <location>
        <begin position="116"/>
        <end position="140"/>
    </location>
</feature>
<accession>A0A238UA65</accession>
<evidence type="ECO:0000313" key="3">
    <source>
        <dbReference type="Proteomes" id="UP000215214"/>
    </source>
</evidence>
<dbReference type="KEGG" id="tje:TJEJU_2402"/>
<keyword evidence="3" id="KW-1185">Reference proteome</keyword>
<dbReference type="Proteomes" id="UP000215214">
    <property type="component" value="Chromosome TJEJU"/>
</dbReference>
<dbReference type="RefSeq" id="WP_095072371.1">
    <property type="nucleotide sequence ID" value="NZ_LT899436.1"/>
</dbReference>
<evidence type="ECO:0000313" key="2">
    <source>
        <dbReference type="EMBL" id="SNR16087.1"/>
    </source>
</evidence>
<reference evidence="2 3" key="1">
    <citation type="submission" date="2017-07" db="EMBL/GenBank/DDBJ databases">
        <authorList>
            <person name="Sun Z.S."/>
            <person name="Albrecht U."/>
            <person name="Echele G."/>
            <person name="Lee C.C."/>
        </authorList>
    </citation>
    <scope>NUCLEOTIDE SEQUENCE [LARGE SCALE GENOMIC DNA]</scope>
    <source>
        <strain evidence="3">type strain: KCTC 22618</strain>
    </source>
</reference>
<protein>
    <submittedName>
        <fullName evidence="2">Uncharacterized protein</fullName>
    </submittedName>
</protein>
<evidence type="ECO:0000256" key="1">
    <source>
        <dbReference type="SAM" id="Phobius"/>
    </source>
</evidence>
<dbReference type="AlphaFoldDB" id="A0A238UA65"/>
<name>A0A238UA65_9FLAO</name>
<proteinExistence type="predicted"/>
<sequence>MKKDNTLIKNTDHCAICDLSKTNLKLGLICSLTSHTPIFYKSCTNIKLDEKLEEKSDELYLQRDILNFKNKKMYLRLFLFPLLGILVLILDYFFYLKYIKPYDMLSAENGAYYPSSVLGVLACIFILGCALFGKGIGPFLNYQEDKKMNKEKITKLETILKLYKIY</sequence>
<keyword evidence="1" id="KW-0812">Transmembrane</keyword>
<dbReference type="OrthoDB" id="762068at2"/>
<gene>
    <name evidence="2" type="ORF">TJEJU_2402</name>
</gene>
<organism evidence="2 3">
    <name type="scientific">Tenacibaculum jejuense</name>
    <dbReference type="NCBI Taxonomy" id="584609"/>
    <lineage>
        <taxon>Bacteria</taxon>
        <taxon>Pseudomonadati</taxon>
        <taxon>Bacteroidota</taxon>
        <taxon>Flavobacteriia</taxon>
        <taxon>Flavobacteriales</taxon>
        <taxon>Flavobacteriaceae</taxon>
        <taxon>Tenacibaculum</taxon>
    </lineage>
</organism>
<feature type="transmembrane region" description="Helical" evidence="1">
    <location>
        <begin position="73"/>
        <end position="96"/>
    </location>
</feature>
<dbReference type="EMBL" id="LT899436">
    <property type="protein sequence ID" value="SNR16087.1"/>
    <property type="molecule type" value="Genomic_DNA"/>
</dbReference>
<keyword evidence="1" id="KW-1133">Transmembrane helix</keyword>